<sequence>MKWEERLLTVLRTPHFSEKASRVLEKTNTIVLKVSKDATKLEIKTAVQRLFSVKIKDVNTVLVKGKSKRHKQRVGRRSNWKKAYITMKKGQTLDLFGGVE</sequence>
<evidence type="ECO:0000256" key="5">
    <source>
        <dbReference type="ARBA" id="ARBA00023274"/>
    </source>
</evidence>
<dbReference type="SUPFAM" id="SSF54189">
    <property type="entry name" value="Ribosomal proteins S24e, L23 and L15e"/>
    <property type="match status" value="1"/>
</dbReference>
<dbReference type="Gene3D" id="3.30.70.330">
    <property type="match status" value="1"/>
</dbReference>
<dbReference type="Pfam" id="PF00276">
    <property type="entry name" value="Ribosomal_L23"/>
    <property type="match status" value="1"/>
</dbReference>
<evidence type="ECO:0000256" key="6">
    <source>
        <dbReference type="HAMAP-Rule" id="MF_01369"/>
    </source>
</evidence>
<keyword evidence="3 6" id="KW-0694">RNA-binding</keyword>
<evidence type="ECO:0000256" key="2">
    <source>
        <dbReference type="ARBA" id="ARBA00022730"/>
    </source>
</evidence>
<evidence type="ECO:0000313" key="8">
    <source>
        <dbReference type="Proteomes" id="UP000294364"/>
    </source>
</evidence>
<name>A0A451CZ46_9GAMM</name>
<gene>
    <name evidence="6 7" type="primary">rplW</name>
    <name evidence="7" type="ORF">ERCICURT3053_254</name>
</gene>
<comment type="function">
    <text evidence="6">One of the early assembly proteins it binds 23S rRNA. One of the proteins that surrounds the polypeptide exit tunnel on the outside of the ribosome. Forms the main docking site for trigger factor binding to the ribosome.</text>
</comment>
<dbReference type="GO" id="GO:0005840">
    <property type="term" value="C:ribosome"/>
    <property type="evidence" value="ECO:0007669"/>
    <property type="project" value="UniProtKB-KW"/>
</dbReference>
<dbReference type="InterPro" id="IPR012678">
    <property type="entry name" value="Ribosomal_uL23/eL15/eS24_sf"/>
</dbReference>
<dbReference type="RefSeq" id="WP_157991947.1">
    <property type="nucleotide sequence ID" value="NZ_LR217698.1"/>
</dbReference>
<dbReference type="EMBL" id="LR217698">
    <property type="protein sequence ID" value="VFP78629.1"/>
    <property type="molecule type" value="Genomic_DNA"/>
</dbReference>
<dbReference type="Proteomes" id="UP000294364">
    <property type="component" value="Chromosome"/>
</dbReference>
<dbReference type="PANTHER" id="PTHR11620">
    <property type="entry name" value="60S RIBOSOMAL PROTEIN L23A"/>
    <property type="match status" value="1"/>
</dbReference>
<evidence type="ECO:0000256" key="4">
    <source>
        <dbReference type="ARBA" id="ARBA00022980"/>
    </source>
</evidence>
<keyword evidence="4 6" id="KW-0689">Ribosomal protein</keyword>
<dbReference type="GO" id="GO:0019843">
    <property type="term" value="F:rRNA binding"/>
    <property type="evidence" value="ECO:0007669"/>
    <property type="project" value="UniProtKB-UniRule"/>
</dbReference>
<dbReference type="FunFam" id="3.30.70.330:FF:000001">
    <property type="entry name" value="50S ribosomal protein L23"/>
    <property type="match status" value="1"/>
</dbReference>
<dbReference type="GO" id="GO:1990904">
    <property type="term" value="C:ribonucleoprotein complex"/>
    <property type="evidence" value="ECO:0007669"/>
    <property type="project" value="UniProtKB-KW"/>
</dbReference>
<dbReference type="NCBIfam" id="NF004363">
    <property type="entry name" value="PRK05738.2-4"/>
    <property type="match status" value="1"/>
</dbReference>
<comment type="subunit">
    <text evidence="6">Part of the 50S ribosomal subunit. Contacts protein L29, and trigger factor when it is bound to the ribosome.</text>
</comment>
<proteinExistence type="inferred from homology"/>
<dbReference type="NCBIfam" id="NF004359">
    <property type="entry name" value="PRK05738.1-3"/>
    <property type="match status" value="1"/>
</dbReference>
<organism evidence="7 8">
    <name type="scientific">Candidatus Erwinia haradaeae</name>
    <dbReference type="NCBI Taxonomy" id="1922217"/>
    <lineage>
        <taxon>Bacteria</taxon>
        <taxon>Pseudomonadati</taxon>
        <taxon>Pseudomonadota</taxon>
        <taxon>Gammaproteobacteria</taxon>
        <taxon>Enterobacterales</taxon>
        <taxon>Erwiniaceae</taxon>
        <taxon>Erwinia</taxon>
    </lineage>
</organism>
<accession>A0A451CZ46</accession>
<comment type="similarity">
    <text evidence="1 6">Belongs to the universal ribosomal protein uL23 family.</text>
</comment>
<protein>
    <recommendedName>
        <fullName evidence="6">Large ribosomal subunit protein uL23</fullName>
    </recommendedName>
</protein>
<evidence type="ECO:0000256" key="3">
    <source>
        <dbReference type="ARBA" id="ARBA00022884"/>
    </source>
</evidence>
<dbReference type="GO" id="GO:0006412">
    <property type="term" value="P:translation"/>
    <property type="evidence" value="ECO:0007669"/>
    <property type="project" value="UniProtKB-UniRule"/>
</dbReference>
<keyword evidence="2 6" id="KW-0699">rRNA-binding</keyword>
<dbReference type="InterPro" id="IPR013025">
    <property type="entry name" value="Ribosomal_uL23-like"/>
</dbReference>
<dbReference type="GO" id="GO:0003735">
    <property type="term" value="F:structural constituent of ribosome"/>
    <property type="evidence" value="ECO:0007669"/>
    <property type="project" value="InterPro"/>
</dbReference>
<keyword evidence="5 6" id="KW-0687">Ribonucleoprotein</keyword>
<dbReference type="NCBIfam" id="NF004358">
    <property type="entry name" value="PRK05738.1-1"/>
    <property type="match status" value="1"/>
</dbReference>
<reference evidence="7 8" key="1">
    <citation type="submission" date="2019-02" db="EMBL/GenBank/DDBJ databases">
        <authorList>
            <person name="Manzano-Marin A."/>
            <person name="Manzano-Marin A."/>
        </authorList>
    </citation>
    <scope>NUCLEOTIDE SEQUENCE [LARGE SCALE GENOMIC DNA]</scope>
    <source>
        <strain evidence="7 8">ErCicurtihirsuta</strain>
    </source>
</reference>
<dbReference type="AlphaFoldDB" id="A0A451CZ46"/>
<dbReference type="HAMAP" id="MF_01369_B">
    <property type="entry name" value="Ribosomal_uL23_B"/>
    <property type="match status" value="1"/>
</dbReference>
<evidence type="ECO:0000313" key="7">
    <source>
        <dbReference type="EMBL" id="VFP78629.1"/>
    </source>
</evidence>
<dbReference type="InterPro" id="IPR012677">
    <property type="entry name" value="Nucleotide-bd_a/b_plait_sf"/>
</dbReference>
<evidence type="ECO:0000256" key="1">
    <source>
        <dbReference type="ARBA" id="ARBA00006700"/>
    </source>
</evidence>
<dbReference type="OrthoDB" id="9793353at2"/>